<protein>
    <submittedName>
        <fullName evidence="8">Cytochrome c class III</fullName>
    </submittedName>
</protein>
<evidence type="ECO:0000313" key="8">
    <source>
        <dbReference type="EMBL" id="GFH63277.1"/>
    </source>
</evidence>
<keyword evidence="4" id="KW-0249">Electron transport</keyword>
<keyword evidence="2" id="KW-0349">Heme</keyword>
<evidence type="ECO:0000256" key="5">
    <source>
        <dbReference type="ARBA" id="ARBA00023004"/>
    </source>
</evidence>
<sequence length="136" mass="14940">MPRVVGVLCLVLAVMATATAAVEAPRTPTELNWTSRPVLFSHQIHFGALGGDAATQCASCHHPVEGDIPYKTCATHDCHDNLDKRDTSPRSYYLAIHKNKKEKYWSCVSCHEQRAGEDVEAIKKMVGCNASVCHSF</sequence>
<dbReference type="SUPFAM" id="SSF48695">
    <property type="entry name" value="Multiheme cytochromes"/>
    <property type="match status" value="1"/>
</dbReference>
<dbReference type="Proteomes" id="UP000505077">
    <property type="component" value="Unassembled WGS sequence"/>
</dbReference>
<reference evidence="8 9" key="1">
    <citation type="journal article" date="2020" name="ISME J.">
        <title>Parallel Reductive Genome Evolution in Desulfovibrio Ectosymbionts Independently Acquired by Trichonympha Protists in the Termite Gut.</title>
        <authorList>
            <person name="Takeuchi M."/>
            <person name="Kuwahara H."/>
            <person name="Murakami T."/>
            <person name="Takahashi K."/>
            <person name="Kajitani R."/>
            <person name="Toyoda A."/>
            <person name="Itoh T."/>
            <person name="Ohkuma M."/>
            <person name="Hongoh Y."/>
        </authorList>
    </citation>
    <scope>NUCLEOTIDE SEQUENCE [LARGE SCALE GENOMIC DNA]</scope>
    <source>
        <strain evidence="8">ZnDsv-02</strain>
    </source>
</reference>
<dbReference type="Pfam" id="PF02085">
    <property type="entry name" value="Cytochrom_CIII"/>
    <property type="match status" value="1"/>
</dbReference>
<evidence type="ECO:0000256" key="6">
    <source>
        <dbReference type="SAM" id="SignalP"/>
    </source>
</evidence>
<dbReference type="CDD" id="cd08168">
    <property type="entry name" value="Cytochrom_C3"/>
    <property type="match status" value="1"/>
</dbReference>
<dbReference type="EMBL" id="BLLL01000012">
    <property type="protein sequence ID" value="GFH63277.1"/>
    <property type="molecule type" value="Genomic_DNA"/>
</dbReference>
<dbReference type="InterPro" id="IPR020942">
    <property type="entry name" value="Cyt_c_III_dom"/>
</dbReference>
<dbReference type="InterPro" id="IPR036280">
    <property type="entry name" value="Multihaem_cyt_sf"/>
</dbReference>
<evidence type="ECO:0000256" key="3">
    <source>
        <dbReference type="ARBA" id="ARBA00022723"/>
    </source>
</evidence>
<name>A0A6L2R712_9BACT</name>
<evidence type="ECO:0000313" key="9">
    <source>
        <dbReference type="Proteomes" id="UP000505077"/>
    </source>
</evidence>
<feature type="chain" id="PRO_5026988920" evidence="6">
    <location>
        <begin position="21"/>
        <end position="136"/>
    </location>
</feature>
<dbReference type="AlphaFoldDB" id="A0A6L2R712"/>
<keyword evidence="1" id="KW-0813">Transport</keyword>
<keyword evidence="5" id="KW-0408">Iron</keyword>
<feature type="signal peptide" evidence="6">
    <location>
        <begin position="1"/>
        <end position="20"/>
    </location>
</feature>
<evidence type="ECO:0000256" key="2">
    <source>
        <dbReference type="ARBA" id="ARBA00022617"/>
    </source>
</evidence>
<evidence type="ECO:0000256" key="4">
    <source>
        <dbReference type="ARBA" id="ARBA00022982"/>
    </source>
</evidence>
<feature type="domain" description="Class III cytochrome C" evidence="7">
    <location>
        <begin position="21"/>
        <end position="130"/>
    </location>
</feature>
<dbReference type="GO" id="GO:0009055">
    <property type="term" value="F:electron transfer activity"/>
    <property type="evidence" value="ECO:0007669"/>
    <property type="project" value="InterPro"/>
</dbReference>
<keyword evidence="3" id="KW-0479">Metal-binding</keyword>
<organism evidence="8 9">
    <name type="scientific">Candidatus Desulfovibrio kirbyi</name>
    <dbReference type="NCBI Taxonomy" id="2696086"/>
    <lineage>
        <taxon>Bacteria</taxon>
        <taxon>Pseudomonadati</taxon>
        <taxon>Thermodesulfobacteriota</taxon>
        <taxon>Desulfovibrionia</taxon>
        <taxon>Desulfovibrionales</taxon>
        <taxon>Desulfovibrionaceae</taxon>
        <taxon>Desulfovibrio</taxon>
    </lineage>
</organism>
<accession>A0A6L2R712</accession>
<evidence type="ECO:0000259" key="7">
    <source>
        <dbReference type="Pfam" id="PF02085"/>
    </source>
</evidence>
<evidence type="ECO:0000256" key="1">
    <source>
        <dbReference type="ARBA" id="ARBA00022448"/>
    </source>
</evidence>
<dbReference type="GO" id="GO:0046872">
    <property type="term" value="F:metal ion binding"/>
    <property type="evidence" value="ECO:0007669"/>
    <property type="project" value="UniProtKB-KW"/>
</dbReference>
<dbReference type="Gene3D" id="3.90.10.10">
    <property type="entry name" value="Cytochrome C3"/>
    <property type="match status" value="1"/>
</dbReference>
<proteinExistence type="predicted"/>
<dbReference type="GO" id="GO:0020037">
    <property type="term" value="F:heme binding"/>
    <property type="evidence" value="ECO:0007669"/>
    <property type="project" value="InterPro"/>
</dbReference>
<gene>
    <name evidence="8" type="primary">cytC3</name>
    <name evidence="8" type="ORF">ZNDK_1048</name>
</gene>
<comment type="caution">
    <text evidence="8">The sequence shown here is derived from an EMBL/GenBank/DDBJ whole genome shotgun (WGS) entry which is preliminary data.</text>
</comment>
<keyword evidence="6" id="KW-0732">Signal</keyword>